<dbReference type="Pfam" id="PF22148">
    <property type="entry name" value="Fervidolysin_NPro-like"/>
    <property type="match status" value="1"/>
</dbReference>
<feature type="domain" description="Peptidase S8/S53" evidence="8">
    <location>
        <begin position="113"/>
        <end position="372"/>
    </location>
</feature>
<dbReference type="InterPro" id="IPR023828">
    <property type="entry name" value="Peptidase_S8_Ser-AS"/>
</dbReference>
<feature type="active site" description="Charge relay system" evidence="5">
    <location>
        <position position="173"/>
    </location>
</feature>
<dbReference type="InterPro" id="IPR000209">
    <property type="entry name" value="Peptidase_S8/S53_dom"/>
</dbReference>
<dbReference type="InterPro" id="IPR036852">
    <property type="entry name" value="Peptidase_S8/S53_dom_sf"/>
</dbReference>
<organism evidence="10 11">
    <name type="scientific">Corallococcus exiguus</name>
    <dbReference type="NCBI Taxonomy" id="83462"/>
    <lineage>
        <taxon>Bacteria</taxon>
        <taxon>Pseudomonadati</taxon>
        <taxon>Myxococcota</taxon>
        <taxon>Myxococcia</taxon>
        <taxon>Myxococcales</taxon>
        <taxon>Cystobacterineae</taxon>
        <taxon>Myxococcaceae</taxon>
        <taxon>Corallococcus</taxon>
    </lineage>
</organism>
<keyword evidence="3 5" id="KW-0378">Hydrolase</keyword>
<accession>A0A7X5BVK1</accession>
<evidence type="ECO:0000313" key="10">
    <source>
        <dbReference type="EMBL" id="NBC43333.1"/>
    </source>
</evidence>
<dbReference type="SUPFAM" id="SSF52743">
    <property type="entry name" value="Subtilisin-like"/>
    <property type="match status" value="1"/>
</dbReference>
<evidence type="ECO:0000313" key="11">
    <source>
        <dbReference type="Proteomes" id="UP000537825"/>
    </source>
</evidence>
<dbReference type="EMBL" id="JAAAPK010000007">
    <property type="protein sequence ID" value="NBC43333.1"/>
    <property type="molecule type" value="Genomic_DNA"/>
</dbReference>
<dbReference type="GO" id="GO:0006508">
    <property type="term" value="P:proteolysis"/>
    <property type="evidence" value="ECO:0007669"/>
    <property type="project" value="UniProtKB-KW"/>
</dbReference>
<dbReference type="InterPro" id="IPR035986">
    <property type="entry name" value="PKD_dom_sf"/>
</dbReference>
<evidence type="ECO:0000256" key="3">
    <source>
        <dbReference type="ARBA" id="ARBA00022801"/>
    </source>
</evidence>
<dbReference type="InterPro" id="IPR054399">
    <property type="entry name" value="Fervidolysin-like_N_prodom"/>
</dbReference>
<dbReference type="AlphaFoldDB" id="A0A7X5BVK1"/>
<dbReference type="PANTHER" id="PTHR43399">
    <property type="entry name" value="SUBTILISIN-RELATED"/>
    <property type="match status" value="1"/>
</dbReference>
<dbReference type="PRINTS" id="PR00723">
    <property type="entry name" value="SUBTILISIN"/>
</dbReference>
<reference evidence="10 11" key="1">
    <citation type="submission" date="2020-01" db="EMBL/GenBank/DDBJ databases">
        <title>The draft genome sequence of Corallococcus exiguus DSM 14696.</title>
        <authorList>
            <person name="Zhang X."/>
            <person name="Zhu H."/>
        </authorList>
    </citation>
    <scope>NUCLEOTIDE SEQUENCE [LARGE SCALE GENOMIC DNA]</scope>
    <source>
        <strain evidence="10 11">DSM 14696</strain>
    </source>
</reference>
<dbReference type="Proteomes" id="UP000537825">
    <property type="component" value="Unassembled WGS sequence"/>
</dbReference>
<evidence type="ECO:0000256" key="2">
    <source>
        <dbReference type="ARBA" id="ARBA00022670"/>
    </source>
</evidence>
<evidence type="ECO:0000256" key="4">
    <source>
        <dbReference type="ARBA" id="ARBA00022825"/>
    </source>
</evidence>
<keyword evidence="4 5" id="KW-0720">Serine protease</keyword>
<feature type="domain" description="Fervidolysin-like N-terminal prodomain" evidence="9">
    <location>
        <begin position="20"/>
        <end position="63"/>
    </location>
</feature>
<dbReference type="Gene3D" id="2.60.40.10">
    <property type="entry name" value="Immunoglobulins"/>
    <property type="match status" value="1"/>
</dbReference>
<dbReference type="PANTHER" id="PTHR43399:SF4">
    <property type="entry name" value="CELL WALL-ASSOCIATED PROTEASE"/>
    <property type="match status" value="1"/>
</dbReference>
<dbReference type="InterPro" id="IPR051048">
    <property type="entry name" value="Peptidase_S8/S53_subtilisin"/>
</dbReference>
<dbReference type="Pfam" id="PF00082">
    <property type="entry name" value="Peptidase_S8"/>
    <property type="match status" value="1"/>
</dbReference>
<dbReference type="InterPro" id="IPR015500">
    <property type="entry name" value="Peptidase_S8_subtilisin-rel"/>
</dbReference>
<dbReference type="PROSITE" id="PS00137">
    <property type="entry name" value="SUBTILASE_HIS"/>
    <property type="match status" value="1"/>
</dbReference>
<protein>
    <submittedName>
        <fullName evidence="10">S8 family serine peptidase</fullName>
    </submittedName>
</protein>
<dbReference type="GO" id="GO:0004252">
    <property type="term" value="F:serine-type endopeptidase activity"/>
    <property type="evidence" value="ECO:0007669"/>
    <property type="project" value="UniProtKB-UniRule"/>
</dbReference>
<dbReference type="InterPro" id="IPR023827">
    <property type="entry name" value="Peptidase_S8_Asp-AS"/>
</dbReference>
<evidence type="ECO:0000259" key="9">
    <source>
        <dbReference type="Pfam" id="PF22148"/>
    </source>
</evidence>
<proteinExistence type="inferred from homology"/>
<dbReference type="InterPro" id="IPR034204">
    <property type="entry name" value="PfSUB1-like_cat_dom"/>
</dbReference>
<keyword evidence="2 5" id="KW-0645">Protease</keyword>
<feature type="active site" description="Charge relay system" evidence="5">
    <location>
        <position position="342"/>
    </location>
</feature>
<comment type="similarity">
    <text evidence="1 5 6">Belongs to the peptidase S8 family.</text>
</comment>
<gene>
    <name evidence="10" type="ORF">GTZ93_26375</name>
</gene>
<dbReference type="SUPFAM" id="SSF49299">
    <property type="entry name" value="PKD domain"/>
    <property type="match status" value="1"/>
</dbReference>
<sequence length="950" mass="102364">MRFRDGIQAMEQDPTRGLKGARVLHRFRKMPGLQLVKLPEGMSVEQALSHYRRDPRVAFAEPNAIYTPSVLPADPRFREQWGFHNTGQTLGGADMDINAPEAWELTQGSEADVVAVIDSGVDFTHPDLADNMWVNPGEIAGNGVDDDGNGYVDDVHGIDATDETKTPMDVNGHGTHVAGTIAARGGNGLGVVGVSPRTKLLACKIEDADGFFALDAAVRCLDYLLDLKTRARHPVNLIASNASWGGSFASQALSDAITGHLHAGILFVAAAGNLGMNMDFWMSSYPAEFTLPNILSVGASDDLDRRARFSNYGHQKVDIFAPGVSILSTVPGGGHAVFSGTSMAAPHVTGLVALLHAQSPERDWRALRNLVLSGGQEVPALRDLSVTGRRIRAIDTGGGGSMSCAEQSMVRRLEPSGDIVHSGSDRWYDYQERMTLAALNIRCEQSAGSVTVQLSIAPWSLVLLDDGQGADMIAGDGIATAEWDPPSAGPVVFTFPGGDSFTAHPRYSGTADIYDWFASWRPEVRREASFRVDFVGDGTPGPWEVQWDADYDGHFDVDATTSAPATPHSYTEVISYTALVPPSPEATAVAVRIIDANGNPSHTVQAAPNFIPDHPSPVRLGSDVLVPQVRHPFTLDVAFLAPAFSEPWTLEWDLDHDGKTFHPTAWDSIPVPEEENFSQARAHATRMHVFSSAGVHRVALRVVDNLQRSSVVQTWGAVVECGPPVILDVGVEGSGRTEPVTAGLSARAEPGCEPILRYHWDFDGDGTFDEMTAEPSTRHVYPDNPPGLSSQRGIVRVESATGYFDRAFEIPIENVAPRVEPIPEQLVTSQRQMTYQVQVSDPGGAGDALTFSVAGAPDWVQVSVTGLLSWVSPWDWVIQQGEHLRFELVVRDDDGAETRTPVELVAAYRPEQSPVEPRSDGSGGCSTTGGASPSLIVSLGLLLAARRRKR</sequence>
<dbReference type="InterPro" id="IPR022398">
    <property type="entry name" value="Peptidase_S8_His-AS"/>
</dbReference>
<evidence type="ECO:0000256" key="6">
    <source>
        <dbReference type="RuleBase" id="RU003355"/>
    </source>
</evidence>
<dbReference type="Gene3D" id="3.40.50.200">
    <property type="entry name" value="Peptidase S8/S53 domain"/>
    <property type="match status" value="1"/>
</dbReference>
<dbReference type="PROSITE" id="PS51892">
    <property type="entry name" value="SUBTILASE"/>
    <property type="match status" value="1"/>
</dbReference>
<feature type="region of interest" description="Disordered" evidence="7">
    <location>
        <begin position="910"/>
        <end position="930"/>
    </location>
</feature>
<evidence type="ECO:0000256" key="1">
    <source>
        <dbReference type="ARBA" id="ARBA00011073"/>
    </source>
</evidence>
<evidence type="ECO:0000256" key="7">
    <source>
        <dbReference type="SAM" id="MobiDB-lite"/>
    </source>
</evidence>
<name>A0A7X5BVK1_9BACT</name>
<feature type="active site" description="Charge relay system" evidence="5">
    <location>
        <position position="118"/>
    </location>
</feature>
<evidence type="ECO:0000256" key="5">
    <source>
        <dbReference type="PROSITE-ProRule" id="PRU01240"/>
    </source>
</evidence>
<dbReference type="PROSITE" id="PS00136">
    <property type="entry name" value="SUBTILASE_ASP"/>
    <property type="match status" value="1"/>
</dbReference>
<comment type="caution">
    <text evidence="10">The sequence shown here is derived from an EMBL/GenBank/DDBJ whole genome shotgun (WGS) entry which is preliminary data.</text>
</comment>
<dbReference type="PROSITE" id="PS00138">
    <property type="entry name" value="SUBTILASE_SER"/>
    <property type="match status" value="1"/>
</dbReference>
<dbReference type="InterPro" id="IPR013783">
    <property type="entry name" value="Ig-like_fold"/>
</dbReference>
<dbReference type="CDD" id="cd07473">
    <property type="entry name" value="Peptidases_S8_Subtilisin_like"/>
    <property type="match status" value="1"/>
</dbReference>
<evidence type="ECO:0000259" key="8">
    <source>
        <dbReference type="Pfam" id="PF00082"/>
    </source>
</evidence>
<keyword evidence="11" id="KW-1185">Reference proteome</keyword>